<keyword evidence="2" id="KW-1133">Transmembrane helix</keyword>
<keyword evidence="2" id="KW-0472">Membrane</keyword>
<dbReference type="EMBL" id="LYXE01000167">
    <property type="protein sequence ID" value="PDV97066.1"/>
    <property type="molecule type" value="Genomic_DNA"/>
</dbReference>
<feature type="compositionally biased region" description="Low complexity" evidence="1">
    <location>
        <begin position="85"/>
        <end position="102"/>
    </location>
</feature>
<comment type="caution">
    <text evidence="3">The sequence shown here is derived from an EMBL/GenBank/DDBJ whole genome shotgun (WGS) entry which is preliminary data.</text>
</comment>
<organism evidence="3 4">
    <name type="scientific">Candidatus Chloroploca asiatica</name>
    <dbReference type="NCBI Taxonomy" id="1506545"/>
    <lineage>
        <taxon>Bacteria</taxon>
        <taxon>Bacillati</taxon>
        <taxon>Chloroflexota</taxon>
        <taxon>Chloroflexia</taxon>
        <taxon>Chloroflexales</taxon>
        <taxon>Chloroflexineae</taxon>
        <taxon>Oscillochloridaceae</taxon>
        <taxon>Candidatus Chloroploca</taxon>
    </lineage>
</organism>
<proteinExistence type="predicted"/>
<gene>
    <name evidence="3" type="ORF">A9Q02_19500</name>
</gene>
<sequence length="251" mass="26330">MQRNNLFLPLSLIVTGVIVLLLMMSGPLSERLTAQQQKICPDPAYPNEPLTNCLATQVALQSTQDTSRTQTAIAYPLTQTAESLGTQTTARTNTPTRTATPNGGAGGGTMNEPSATPTRTNTPTTTPANNGNATATATLTSTPTATGTPNGGLATITPTSLPDGIETLTCFAQSTVELTGEAEPNTALLLYFNSRPVGGGFSRADGRYTLNLKIGDERPGTHIVEIRERDGRDLVRRLACDIPAPPTPIVP</sequence>
<evidence type="ECO:0000256" key="2">
    <source>
        <dbReference type="SAM" id="Phobius"/>
    </source>
</evidence>
<dbReference type="Proteomes" id="UP000220922">
    <property type="component" value="Unassembled WGS sequence"/>
</dbReference>
<protein>
    <submittedName>
        <fullName evidence="3">Uncharacterized protein</fullName>
    </submittedName>
</protein>
<dbReference type="OrthoDB" id="159483at2"/>
<dbReference type="AlphaFoldDB" id="A0A2H3KPJ1"/>
<dbReference type="RefSeq" id="WP_097654823.1">
    <property type="nucleotide sequence ID" value="NZ_LYXE01000167.1"/>
</dbReference>
<evidence type="ECO:0000256" key="1">
    <source>
        <dbReference type="SAM" id="MobiDB-lite"/>
    </source>
</evidence>
<evidence type="ECO:0000313" key="4">
    <source>
        <dbReference type="Proteomes" id="UP000220922"/>
    </source>
</evidence>
<name>A0A2H3KPJ1_9CHLR</name>
<evidence type="ECO:0000313" key="3">
    <source>
        <dbReference type="EMBL" id="PDV97066.1"/>
    </source>
</evidence>
<feature type="compositionally biased region" description="Low complexity" evidence="1">
    <location>
        <begin position="113"/>
        <end position="150"/>
    </location>
</feature>
<feature type="transmembrane region" description="Helical" evidence="2">
    <location>
        <begin position="6"/>
        <end position="28"/>
    </location>
</feature>
<keyword evidence="2" id="KW-0812">Transmembrane</keyword>
<keyword evidence="4" id="KW-1185">Reference proteome</keyword>
<feature type="region of interest" description="Disordered" evidence="1">
    <location>
        <begin position="80"/>
        <end position="150"/>
    </location>
</feature>
<reference evidence="3 4" key="1">
    <citation type="submission" date="2016-05" db="EMBL/GenBank/DDBJ databases">
        <authorList>
            <person name="Lavstsen T."/>
            <person name="Jespersen J.S."/>
        </authorList>
    </citation>
    <scope>NUCLEOTIDE SEQUENCE [LARGE SCALE GENOMIC DNA]</scope>
    <source>
        <strain evidence="3 4">B7-9</strain>
    </source>
</reference>
<accession>A0A2H3KPJ1</accession>